<evidence type="ECO:0000313" key="2">
    <source>
        <dbReference type="EMBL" id="SNX83852.1"/>
    </source>
</evidence>
<dbReference type="EMBL" id="OAPG01000004">
    <property type="protein sequence ID" value="SNX83852.1"/>
    <property type="molecule type" value="Genomic_DNA"/>
</dbReference>
<feature type="signal peptide" evidence="1">
    <location>
        <begin position="1"/>
        <end position="22"/>
    </location>
</feature>
<evidence type="ECO:0000313" key="3">
    <source>
        <dbReference type="Proteomes" id="UP001294444"/>
    </source>
</evidence>
<dbReference type="AlphaFoldDB" id="A0AAJ5C4N4"/>
<dbReference type="PROSITE" id="PS51257">
    <property type="entry name" value="PROKAR_LIPOPROTEIN"/>
    <property type="match status" value="1"/>
</dbReference>
<organism evidence="2 3">
    <name type="scientific">Melanopsichium pennsylvanicum</name>
    <dbReference type="NCBI Taxonomy" id="63383"/>
    <lineage>
        <taxon>Eukaryota</taxon>
        <taxon>Fungi</taxon>
        <taxon>Dikarya</taxon>
        <taxon>Basidiomycota</taxon>
        <taxon>Ustilaginomycotina</taxon>
        <taxon>Ustilaginomycetes</taxon>
        <taxon>Ustilaginales</taxon>
        <taxon>Ustilaginaceae</taxon>
        <taxon>Melanopsichium</taxon>
    </lineage>
</organism>
<sequence length="136" mass="15489">MHFFRLLWTSIVLLIACELASAAGGESSSSGYIKKSFFGRFGKKKEKRPPTLLESIGTFDDIKDALNEEFGIVMEDIQKKFDHGVKNGWITAEGGNPTRIDALRSRDEDKFVREVVPKLGVLVELYERRRTQVPRR</sequence>
<name>A0AAJ5C4N4_9BASI</name>
<protein>
    <submittedName>
        <fullName evidence="2">Uncharacterized protein</fullName>
    </submittedName>
</protein>
<comment type="caution">
    <text evidence="2">The sequence shown here is derived from an EMBL/GenBank/DDBJ whole genome shotgun (WGS) entry which is preliminary data.</text>
</comment>
<keyword evidence="3" id="KW-1185">Reference proteome</keyword>
<proteinExistence type="predicted"/>
<feature type="chain" id="PRO_5042492636" evidence="1">
    <location>
        <begin position="23"/>
        <end position="136"/>
    </location>
</feature>
<evidence type="ECO:0000256" key="1">
    <source>
        <dbReference type="SAM" id="SignalP"/>
    </source>
</evidence>
<gene>
    <name evidence="2" type="ORF">MEPE_02560</name>
</gene>
<keyword evidence="1" id="KW-0732">Signal</keyword>
<reference evidence="2" key="1">
    <citation type="submission" date="2023-10" db="EMBL/GenBank/DDBJ databases">
        <authorList>
            <person name="Guldener U."/>
        </authorList>
    </citation>
    <scope>NUCLEOTIDE SEQUENCE</scope>
    <source>
        <strain evidence="2">Mp4</strain>
    </source>
</reference>
<accession>A0AAJ5C4N4</accession>
<dbReference type="Proteomes" id="UP001294444">
    <property type="component" value="Unassembled WGS sequence"/>
</dbReference>